<gene>
    <name evidence="21" type="ORF">MMAD_18700</name>
</gene>
<proteinExistence type="inferred from homology"/>
<keyword evidence="12" id="KW-0460">Magnesium</keyword>
<dbReference type="NCBIfam" id="TIGR01524">
    <property type="entry name" value="ATPase-IIIB_Mg"/>
    <property type="match status" value="1"/>
</dbReference>
<dbReference type="PROSITE" id="PS00154">
    <property type="entry name" value="ATPASE_E1_E2"/>
    <property type="match status" value="1"/>
</dbReference>
<feature type="transmembrane region" description="Helical" evidence="19">
    <location>
        <begin position="295"/>
        <end position="319"/>
    </location>
</feature>
<dbReference type="InterPro" id="IPR023299">
    <property type="entry name" value="ATPase_P-typ_cyto_dom_N"/>
</dbReference>
<dbReference type="InterPro" id="IPR004014">
    <property type="entry name" value="ATPase_P-typ_cation-transptr_N"/>
</dbReference>
<evidence type="ECO:0000256" key="6">
    <source>
        <dbReference type="ARBA" id="ARBA00022475"/>
    </source>
</evidence>
<dbReference type="InterPro" id="IPR018303">
    <property type="entry name" value="ATPase_P-typ_P_site"/>
</dbReference>
<reference evidence="21 22" key="1">
    <citation type="journal article" date="2019" name="Emerg. Microbes Infect.">
        <title>Comprehensive subspecies identification of 175 nontuberculous mycobacteria species based on 7547 genomic profiles.</title>
        <authorList>
            <person name="Matsumoto Y."/>
            <person name="Kinjo T."/>
            <person name="Motooka D."/>
            <person name="Nabeya D."/>
            <person name="Jung N."/>
            <person name="Uechi K."/>
            <person name="Horii T."/>
            <person name="Iida T."/>
            <person name="Fujita J."/>
            <person name="Nakamura S."/>
        </authorList>
    </citation>
    <scope>NUCLEOTIDE SEQUENCE [LARGE SCALE GENOMIC DNA]</scope>
    <source>
        <strain evidence="21 22">JCM 13574</strain>
    </source>
</reference>
<dbReference type="InterPro" id="IPR006415">
    <property type="entry name" value="P-type_ATPase_IIIB"/>
</dbReference>
<dbReference type="Proteomes" id="UP000466517">
    <property type="component" value="Chromosome"/>
</dbReference>
<evidence type="ECO:0000256" key="16">
    <source>
        <dbReference type="ARBA" id="ARBA00029806"/>
    </source>
</evidence>
<dbReference type="SFLD" id="SFLDG00002">
    <property type="entry name" value="C1.7:_P-type_atpase_like"/>
    <property type="match status" value="1"/>
</dbReference>
<keyword evidence="9 19" id="KW-0812">Transmembrane</keyword>
<keyword evidence="22" id="KW-1185">Reference proteome</keyword>
<dbReference type="InterPro" id="IPR006068">
    <property type="entry name" value="ATPase_P-typ_cation-transptr_C"/>
</dbReference>
<evidence type="ECO:0000256" key="9">
    <source>
        <dbReference type="ARBA" id="ARBA00022692"/>
    </source>
</evidence>
<dbReference type="InterPro" id="IPR008250">
    <property type="entry name" value="ATPase_P-typ_transduc_dom_A_sf"/>
</dbReference>
<dbReference type="InterPro" id="IPR001757">
    <property type="entry name" value="P_typ_ATPase"/>
</dbReference>
<dbReference type="SUPFAM" id="SSF81653">
    <property type="entry name" value="Calcium ATPase, transduction domain A"/>
    <property type="match status" value="1"/>
</dbReference>
<dbReference type="GO" id="GO:0015444">
    <property type="term" value="F:P-type magnesium transporter activity"/>
    <property type="evidence" value="ECO:0007669"/>
    <property type="project" value="UniProtKB-EC"/>
</dbReference>
<keyword evidence="14 19" id="KW-1133">Transmembrane helix</keyword>
<dbReference type="Pfam" id="PF00122">
    <property type="entry name" value="E1-E2_ATPase"/>
    <property type="match status" value="1"/>
</dbReference>
<evidence type="ECO:0000256" key="4">
    <source>
        <dbReference type="ARBA" id="ARBA00012786"/>
    </source>
</evidence>
<keyword evidence="10" id="KW-0547">Nucleotide-binding</keyword>
<evidence type="ECO:0000256" key="5">
    <source>
        <dbReference type="ARBA" id="ARBA00013555"/>
    </source>
</evidence>
<feature type="transmembrane region" description="Helical" evidence="19">
    <location>
        <begin position="264"/>
        <end position="283"/>
    </location>
</feature>
<keyword evidence="8" id="KW-0597">Phosphoprotein</keyword>
<accession>A0A7I7XDS2</accession>
<dbReference type="InterPro" id="IPR059000">
    <property type="entry name" value="ATPase_P-type_domA"/>
</dbReference>
<dbReference type="InterPro" id="IPR044492">
    <property type="entry name" value="P_typ_ATPase_HD_dom"/>
</dbReference>
<feature type="transmembrane region" description="Helical" evidence="19">
    <location>
        <begin position="70"/>
        <end position="91"/>
    </location>
</feature>
<feature type="domain" description="Cation-transporting P-type ATPase N-terminal" evidence="20">
    <location>
        <begin position="22"/>
        <end position="94"/>
    </location>
</feature>
<evidence type="ECO:0000256" key="19">
    <source>
        <dbReference type="SAM" id="Phobius"/>
    </source>
</evidence>
<dbReference type="PANTHER" id="PTHR42861">
    <property type="entry name" value="CALCIUM-TRANSPORTING ATPASE"/>
    <property type="match status" value="1"/>
</dbReference>
<feature type="transmembrane region" description="Helical" evidence="19">
    <location>
        <begin position="779"/>
        <end position="796"/>
    </location>
</feature>
<comment type="function">
    <text evidence="1">Mediates magnesium influx to the cytosol.</text>
</comment>
<feature type="transmembrane region" description="Helical" evidence="19">
    <location>
        <begin position="840"/>
        <end position="861"/>
    </location>
</feature>
<dbReference type="GO" id="GO:0005524">
    <property type="term" value="F:ATP binding"/>
    <property type="evidence" value="ECO:0007669"/>
    <property type="project" value="UniProtKB-KW"/>
</dbReference>
<dbReference type="SUPFAM" id="SSF56784">
    <property type="entry name" value="HAD-like"/>
    <property type="match status" value="1"/>
</dbReference>
<dbReference type="InterPro" id="IPR023214">
    <property type="entry name" value="HAD_sf"/>
</dbReference>
<dbReference type="Pfam" id="PF00689">
    <property type="entry name" value="Cation_ATPase_C"/>
    <property type="match status" value="1"/>
</dbReference>
<evidence type="ECO:0000256" key="3">
    <source>
        <dbReference type="ARBA" id="ARBA00008746"/>
    </source>
</evidence>
<evidence type="ECO:0000256" key="12">
    <source>
        <dbReference type="ARBA" id="ARBA00022842"/>
    </source>
</evidence>
<evidence type="ECO:0000256" key="10">
    <source>
        <dbReference type="ARBA" id="ARBA00022741"/>
    </source>
</evidence>
<comment type="catalytic activity">
    <reaction evidence="18">
        <text>ATP + H2O = ADP + phosphate + H(+)</text>
        <dbReference type="Rhea" id="RHEA:13065"/>
        <dbReference type="ChEBI" id="CHEBI:15377"/>
        <dbReference type="ChEBI" id="CHEBI:15378"/>
        <dbReference type="ChEBI" id="CHEBI:30616"/>
        <dbReference type="ChEBI" id="CHEBI:43474"/>
        <dbReference type="ChEBI" id="CHEBI:456216"/>
    </reaction>
</comment>
<dbReference type="InterPro" id="IPR023298">
    <property type="entry name" value="ATPase_P-typ_TM_dom_sf"/>
</dbReference>
<evidence type="ECO:0000256" key="13">
    <source>
        <dbReference type="ARBA" id="ARBA00022967"/>
    </source>
</evidence>
<evidence type="ECO:0000256" key="14">
    <source>
        <dbReference type="ARBA" id="ARBA00022989"/>
    </source>
</evidence>
<dbReference type="Pfam" id="PF00690">
    <property type="entry name" value="Cation_ATPase_N"/>
    <property type="match status" value="1"/>
</dbReference>
<dbReference type="SUPFAM" id="SSF81665">
    <property type="entry name" value="Calcium ATPase, transmembrane domain M"/>
    <property type="match status" value="1"/>
</dbReference>
<dbReference type="EMBL" id="AP022610">
    <property type="protein sequence ID" value="BBZ27575.1"/>
    <property type="molecule type" value="Genomic_DNA"/>
</dbReference>
<dbReference type="Pfam" id="PF13246">
    <property type="entry name" value="Cation_ATPase"/>
    <property type="match status" value="1"/>
</dbReference>
<feature type="transmembrane region" description="Helical" evidence="19">
    <location>
        <begin position="808"/>
        <end position="828"/>
    </location>
</feature>
<dbReference type="Gene3D" id="3.40.50.1000">
    <property type="entry name" value="HAD superfamily/HAD-like"/>
    <property type="match status" value="1"/>
</dbReference>
<evidence type="ECO:0000259" key="20">
    <source>
        <dbReference type="SMART" id="SM00831"/>
    </source>
</evidence>
<comment type="subcellular location">
    <subcellularLocation>
        <location evidence="2">Cell inner membrane</location>
        <topology evidence="2">Multi-pass membrane protein</topology>
    </subcellularLocation>
</comment>
<dbReference type="KEGG" id="mmag:MMAD_18700"/>
<dbReference type="PRINTS" id="PR01836">
    <property type="entry name" value="MGATPASE"/>
</dbReference>
<evidence type="ECO:0000256" key="15">
    <source>
        <dbReference type="ARBA" id="ARBA00023136"/>
    </source>
</evidence>
<dbReference type="SMART" id="SM00831">
    <property type="entry name" value="Cation_ATPase_N"/>
    <property type="match status" value="1"/>
</dbReference>
<keyword evidence="15 19" id="KW-0472">Membrane</keyword>
<dbReference type="SFLD" id="SFLDF00027">
    <property type="entry name" value="p-type_atpase"/>
    <property type="match status" value="1"/>
</dbReference>
<dbReference type="SFLD" id="SFLDS00003">
    <property type="entry name" value="Haloacid_Dehalogenase"/>
    <property type="match status" value="1"/>
</dbReference>
<dbReference type="NCBIfam" id="TIGR01494">
    <property type="entry name" value="ATPase_P-type"/>
    <property type="match status" value="1"/>
</dbReference>
<evidence type="ECO:0000256" key="18">
    <source>
        <dbReference type="ARBA" id="ARBA00049360"/>
    </source>
</evidence>
<keyword evidence="7" id="KW-0997">Cell inner membrane</keyword>
<protein>
    <recommendedName>
        <fullName evidence="5">Magnesium-transporting ATPase, P-type 1</fullName>
        <ecNumber evidence="4">7.2.2.14</ecNumber>
    </recommendedName>
    <alternativeName>
        <fullName evidence="16">Mg(2+) transport ATPase, P-type 1</fullName>
    </alternativeName>
</protein>
<dbReference type="AlphaFoldDB" id="A0A7I7XDS2"/>
<dbReference type="RefSeq" id="WP_197746926.1">
    <property type="nucleotide sequence ID" value="NZ_AP022610.1"/>
</dbReference>
<organism evidence="21 22">
    <name type="scientific">Mycolicibacterium madagascariense</name>
    <dbReference type="NCBI Taxonomy" id="212765"/>
    <lineage>
        <taxon>Bacteria</taxon>
        <taxon>Bacillati</taxon>
        <taxon>Actinomycetota</taxon>
        <taxon>Actinomycetes</taxon>
        <taxon>Mycobacteriales</taxon>
        <taxon>Mycobacteriaceae</taxon>
        <taxon>Mycolicibacterium</taxon>
    </lineage>
</organism>
<evidence type="ECO:0000256" key="7">
    <source>
        <dbReference type="ARBA" id="ARBA00022519"/>
    </source>
</evidence>
<keyword evidence="6" id="KW-1003">Cell membrane</keyword>
<feature type="transmembrane region" description="Helical" evidence="19">
    <location>
        <begin position="97"/>
        <end position="114"/>
    </location>
</feature>
<comment type="catalytic activity">
    <reaction evidence="17">
        <text>Mg(2+)(out) + ATP + H2O = Mg(2+)(in) + ADP + phosphate + H(+)</text>
        <dbReference type="Rhea" id="RHEA:10260"/>
        <dbReference type="ChEBI" id="CHEBI:15377"/>
        <dbReference type="ChEBI" id="CHEBI:15378"/>
        <dbReference type="ChEBI" id="CHEBI:18420"/>
        <dbReference type="ChEBI" id="CHEBI:30616"/>
        <dbReference type="ChEBI" id="CHEBI:43474"/>
        <dbReference type="ChEBI" id="CHEBI:456216"/>
        <dbReference type="EC" id="7.2.2.14"/>
    </reaction>
</comment>
<dbReference type="GO" id="GO:0005886">
    <property type="term" value="C:plasma membrane"/>
    <property type="evidence" value="ECO:0007669"/>
    <property type="project" value="UniProtKB-SubCell"/>
</dbReference>
<evidence type="ECO:0000256" key="8">
    <source>
        <dbReference type="ARBA" id="ARBA00022553"/>
    </source>
</evidence>
<dbReference type="Gene3D" id="1.20.1110.10">
    <property type="entry name" value="Calcium-transporting ATPase, transmembrane domain"/>
    <property type="match status" value="1"/>
</dbReference>
<dbReference type="GO" id="GO:0016887">
    <property type="term" value="F:ATP hydrolysis activity"/>
    <property type="evidence" value="ECO:0007669"/>
    <property type="project" value="InterPro"/>
</dbReference>
<comment type="similarity">
    <text evidence="3">Belongs to the cation transport ATPase (P-type) (TC 3.A.3) family. Type IIIB subfamily.</text>
</comment>
<sequence length="873" mass="92382">MVDSSAAIGVELASGIDALQDSAAASEFALFKAADSSPRGLTEEQAVDRLARFGENVSTQDRRQSWPATLLTAVRSPFVFLLGSLGVVFGFLGDARGALTVAVMVVGAGSLRAWQHGRAARAVAALCAPEPATATVRRRSAEDAMPVVREAPVTEIVVGDVVLLQAGDVVPADVRIISATGLSVDQSMLTGETLPVGKAARSADPAPTLAVVAHPRLCFAGTTVVAGSATGLVIGTGWRTYSGSVRRNGIRHDRRSSVDRGVRSVGWTLVRFMLVMAPVVFVVRGIHDGQWSHAAALAVTVAVGLTPEMLPVLVTTTLARGATRFAARDVIVHRLNAIQDLSAMEVLCVDKTGTLTEDRVVYAHGVDACGRPDGLAAELAVAAASCSEITGGRFDDAIAFVSETMVDEPGPQRRLVAEIPFDHRRRRASVVVTSPTGGHQIICQGDADVVVSCCSAMWVDGAAVAIDEARRSEVEGLVADYRGVGMQVLAVAVRDLPRRLERHSDDDEHDLLLAGFVAFVDPVRAGARGTIEELSHLGVALKMITGDARTVAMHTAHQVGIATTAVLVGEDLDDLDDDALQAVAHTTSIFAEVSPSQKARVVAALRRDGTTVGFVGDGVNDVGALRLSDVGIAADTASAATKQAADLIMLDSDLRVIAEGVVEGRRTLGNTMKYVRITASSNFGNALSVIVAGLLLPMLPILPTQLLVQNLLYDCAQLTLPWDRVDADYLRAPRRWRSDGLVGFMIIFGALSSIFDVATFAALWWWFGGAASSGLFRTGWFLEGLLSQLLIVMVLRGRAAPWRSQRPVTVLVLASCLAAAVGLALPSSPLAGVLGMQPLPITYTVWLAVVLVGYAASASWVKRRYVRYVHDYP</sequence>
<evidence type="ECO:0000256" key="17">
    <source>
        <dbReference type="ARBA" id="ARBA00047295"/>
    </source>
</evidence>
<evidence type="ECO:0000256" key="1">
    <source>
        <dbReference type="ARBA" id="ARBA00003954"/>
    </source>
</evidence>
<evidence type="ECO:0000313" key="21">
    <source>
        <dbReference type="EMBL" id="BBZ27575.1"/>
    </source>
</evidence>
<dbReference type="EC" id="7.2.2.14" evidence="4"/>
<evidence type="ECO:0000256" key="2">
    <source>
        <dbReference type="ARBA" id="ARBA00004429"/>
    </source>
</evidence>
<keyword evidence="11" id="KW-0067">ATP-binding</keyword>
<evidence type="ECO:0000313" key="22">
    <source>
        <dbReference type="Proteomes" id="UP000466517"/>
    </source>
</evidence>
<name>A0A7I7XDS2_9MYCO</name>
<keyword evidence="13" id="KW-1278">Translocase</keyword>
<feature type="transmembrane region" description="Helical" evidence="19">
    <location>
        <begin position="741"/>
        <end position="767"/>
    </location>
</feature>
<dbReference type="Gene3D" id="3.40.1110.10">
    <property type="entry name" value="Calcium-transporting ATPase, cytoplasmic domain N"/>
    <property type="match status" value="1"/>
</dbReference>
<evidence type="ECO:0000256" key="11">
    <source>
        <dbReference type="ARBA" id="ARBA00022840"/>
    </source>
</evidence>
<dbReference type="Gene3D" id="2.70.150.10">
    <property type="entry name" value="Calcium-transporting ATPase, cytoplasmic transduction domain A"/>
    <property type="match status" value="1"/>
</dbReference>
<dbReference type="InterPro" id="IPR036412">
    <property type="entry name" value="HAD-like_sf"/>
</dbReference>